<dbReference type="EMBL" id="CAFBMF010000141">
    <property type="protein sequence ID" value="CAB4911897.1"/>
    <property type="molecule type" value="Genomic_DNA"/>
</dbReference>
<dbReference type="Gene3D" id="2.102.10.10">
    <property type="entry name" value="Rieske [2Fe-2S] iron-sulphur domain"/>
    <property type="match status" value="1"/>
</dbReference>
<dbReference type="SUPFAM" id="SSF50022">
    <property type="entry name" value="ISP domain"/>
    <property type="match status" value="1"/>
</dbReference>
<dbReference type="SUPFAM" id="SSF55961">
    <property type="entry name" value="Bet v1-like"/>
    <property type="match status" value="1"/>
</dbReference>
<dbReference type="EMBL" id="CAFBPS010000123">
    <property type="protein sequence ID" value="CAB5034724.1"/>
    <property type="molecule type" value="Genomic_DNA"/>
</dbReference>
<evidence type="ECO:0000259" key="2">
    <source>
        <dbReference type="Pfam" id="PF00848"/>
    </source>
</evidence>
<dbReference type="AlphaFoldDB" id="A0A6J7S0G0"/>
<dbReference type="EMBL" id="CAEZZP010000197">
    <property type="protein sequence ID" value="CAB4789011.1"/>
    <property type="molecule type" value="Genomic_DNA"/>
</dbReference>
<dbReference type="GO" id="GO:0051537">
    <property type="term" value="F:2 iron, 2 sulfur cluster binding"/>
    <property type="evidence" value="ECO:0007669"/>
    <property type="project" value="InterPro"/>
</dbReference>
<name>A0A6J7S0G0_9ZZZZ</name>
<evidence type="ECO:0000313" key="6">
    <source>
        <dbReference type="EMBL" id="CAB4872998.1"/>
    </source>
</evidence>
<evidence type="ECO:0000313" key="4">
    <source>
        <dbReference type="EMBL" id="CAB4789011.1"/>
    </source>
</evidence>
<feature type="domain" description="Aromatic-ring-hydroxylating dioxygenase alpha subunit C-terminal" evidence="2">
    <location>
        <begin position="115"/>
        <end position="282"/>
    </location>
</feature>
<dbReference type="GO" id="GO:0005506">
    <property type="term" value="F:iron ion binding"/>
    <property type="evidence" value="ECO:0007669"/>
    <property type="project" value="InterPro"/>
</dbReference>
<dbReference type="PANTHER" id="PTHR43756:SF5">
    <property type="entry name" value="CHOLINE MONOOXYGENASE, CHLOROPLASTIC"/>
    <property type="match status" value="1"/>
</dbReference>
<protein>
    <submittedName>
        <fullName evidence="8">Unannotated protein</fullName>
    </submittedName>
</protein>
<dbReference type="InterPro" id="IPR036922">
    <property type="entry name" value="Rieske_2Fe-2S_sf"/>
</dbReference>
<evidence type="ECO:0000313" key="5">
    <source>
        <dbReference type="EMBL" id="CAB4798783.1"/>
    </source>
</evidence>
<evidence type="ECO:0000313" key="8">
    <source>
        <dbReference type="EMBL" id="CAB5034724.1"/>
    </source>
</evidence>
<dbReference type="PANTHER" id="PTHR43756">
    <property type="entry name" value="CHOLINE MONOOXYGENASE, CHLOROPLASTIC"/>
    <property type="match status" value="1"/>
</dbReference>
<dbReference type="Gene3D" id="3.90.380.10">
    <property type="entry name" value="Naphthalene 1,2-dioxygenase Alpha Subunit, Chain A, domain 1"/>
    <property type="match status" value="3"/>
</dbReference>
<evidence type="ECO:0000313" key="7">
    <source>
        <dbReference type="EMBL" id="CAB4911897.1"/>
    </source>
</evidence>
<accession>A0A6J7S0G0</accession>
<comment type="cofactor">
    <cofactor evidence="1">
        <name>Fe cation</name>
        <dbReference type="ChEBI" id="CHEBI:24875"/>
    </cofactor>
</comment>
<dbReference type="EMBL" id="CAEZYH010000131">
    <property type="protein sequence ID" value="CAB4733514.1"/>
    <property type="molecule type" value="Genomic_DNA"/>
</dbReference>
<dbReference type="Pfam" id="PF00848">
    <property type="entry name" value="Ring_hydroxyl_A"/>
    <property type="match status" value="1"/>
</dbReference>
<reference evidence="8" key="1">
    <citation type="submission" date="2020-05" db="EMBL/GenBank/DDBJ databases">
        <authorList>
            <person name="Chiriac C."/>
            <person name="Salcher M."/>
            <person name="Ghai R."/>
            <person name="Kavagutti S V."/>
        </authorList>
    </citation>
    <scope>NUCLEOTIDE SEQUENCE</scope>
</reference>
<dbReference type="InterPro" id="IPR015879">
    <property type="entry name" value="Ring_hydroxy_dOase_asu_C_dom"/>
</dbReference>
<evidence type="ECO:0000313" key="3">
    <source>
        <dbReference type="EMBL" id="CAB4733514.1"/>
    </source>
</evidence>
<sequence>MSTNSTLSADWYIDPAVYASERQTVFGDSWVHVGYDSDIPNVGDVLHESVAEIDIEIVRSSANLVATALLSRGTREAILVDSFRGMIFVALDTKNCSLIDWLDQFPTALIDLPLEKLVFHSRTIRRVKCNWKTYADNFLEGYHVPLVHPEMARDADASNYSVILGDDRRWNVHVMPPRGDSVFGMFGWLYPTFAFNVVPGGWAVERWLPRGHNEIDLYFEYFFEPGAPNLERIHAMNETVAEEDVRICEAVQRNLESGVYSEGLLSPKWEEPLLVFHEMMRELGEVSGYAPTSK</sequence>
<dbReference type="EMBL" id="CAFAAL010000031">
    <property type="protein sequence ID" value="CAB4798783.1"/>
    <property type="molecule type" value="Genomic_DNA"/>
</dbReference>
<dbReference type="InterPro" id="IPR001663">
    <property type="entry name" value="Rng_hydr_dOase-A"/>
</dbReference>
<proteinExistence type="predicted"/>
<dbReference type="EMBL" id="CAFBLJ010000054">
    <property type="protein sequence ID" value="CAB4872998.1"/>
    <property type="molecule type" value="Genomic_DNA"/>
</dbReference>
<organism evidence="8">
    <name type="scientific">freshwater metagenome</name>
    <dbReference type="NCBI Taxonomy" id="449393"/>
    <lineage>
        <taxon>unclassified sequences</taxon>
        <taxon>metagenomes</taxon>
        <taxon>ecological metagenomes</taxon>
    </lineage>
</organism>
<gene>
    <name evidence="3" type="ORF">UFOPK2658_01837</name>
    <name evidence="4" type="ORF">UFOPK2880_01903</name>
    <name evidence="5" type="ORF">UFOPK3004_00541</name>
    <name evidence="6" type="ORF">UFOPK3304_01112</name>
    <name evidence="7" type="ORF">UFOPK3494_01582</name>
    <name evidence="8" type="ORF">UFOPK4134_01376</name>
</gene>
<evidence type="ECO:0000256" key="1">
    <source>
        <dbReference type="ARBA" id="ARBA00001962"/>
    </source>
</evidence>